<evidence type="ECO:0000313" key="2">
    <source>
        <dbReference type="EMBL" id="RRT31239.1"/>
    </source>
</evidence>
<accession>A0A426WVJ8</accession>
<dbReference type="AlphaFoldDB" id="A0A426WVJ8"/>
<protein>
    <submittedName>
        <fullName evidence="2">Uncharacterized protein</fullName>
    </submittedName>
</protein>
<sequence length="77" mass="8488">WHDRLRLGRKGRLPAARPQGATASSQQERQSQPQRWSPLSRATAIRKGQPPPTQGNGGTKGARGLGHTFEKRKILPL</sequence>
<dbReference type="Proteomes" id="UP000287651">
    <property type="component" value="Unassembled WGS sequence"/>
</dbReference>
<feature type="compositionally biased region" description="Gly residues" evidence="1">
    <location>
        <begin position="55"/>
        <end position="64"/>
    </location>
</feature>
<feature type="compositionally biased region" description="Basic and acidic residues" evidence="1">
    <location>
        <begin position="68"/>
        <end position="77"/>
    </location>
</feature>
<name>A0A426WVJ8_ENSVE</name>
<feature type="region of interest" description="Disordered" evidence="1">
    <location>
        <begin position="1"/>
        <end position="77"/>
    </location>
</feature>
<organism evidence="2 3">
    <name type="scientific">Ensete ventricosum</name>
    <name type="common">Abyssinian banana</name>
    <name type="synonym">Musa ensete</name>
    <dbReference type="NCBI Taxonomy" id="4639"/>
    <lineage>
        <taxon>Eukaryota</taxon>
        <taxon>Viridiplantae</taxon>
        <taxon>Streptophyta</taxon>
        <taxon>Embryophyta</taxon>
        <taxon>Tracheophyta</taxon>
        <taxon>Spermatophyta</taxon>
        <taxon>Magnoliopsida</taxon>
        <taxon>Liliopsida</taxon>
        <taxon>Zingiberales</taxon>
        <taxon>Musaceae</taxon>
        <taxon>Ensete</taxon>
    </lineage>
</organism>
<feature type="non-terminal residue" evidence="2">
    <location>
        <position position="1"/>
    </location>
</feature>
<evidence type="ECO:0000256" key="1">
    <source>
        <dbReference type="SAM" id="MobiDB-lite"/>
    </source>
</evidence>
<feature type="compositionally biased region" description="Low complexity" evidence="1">
    <location>
        <begin position="24"/>
        <end position="38"/>
    </location>
</feature>
<evidence type="ECO:0000313" key="3">
    <source>
        <dbReference type="Proteomes" id="UP000287651"/>
    </source>
</evidence>
<gene>
    <name evidence="2" type="ORF">B296_00055144</name>
</gene>
<proteinExistence type="predicted"/>
<reference evidence="2 3" key="1">
    <citation type="journal article" date="2014" name="Agronomy (Basel)">
        <title>A Draft Genome Sequence for Ensete ventricosum, the Drought-Tolerant Tree Against Hunger.</title>
        <authorList>
            <person name="Harrison J."/>
            <person name="Moore K.A."/>
            <person name="Paszkiewicz K."/>
            <person name="Jones T."/>
            <person name="Grant M."/>
            <person name="Ambacheew D."/>
            <person name="Muzemil S."/>
            <person name="Studholme D.J."/>
        </authorList>
    </citation>
    <scope>NUCLEOTIDE SEQUENCE [LARGE SCALE GENOMIC DNA]</scope>
</reference>
<dbReference type="EMBL" id="AMZH03042970">
    <property type="protein sequence ID" value="RRT31239.1"/>
    <property type="molecule type" value="Genomic_DNA"/>
</dbReference>
<comment type="caution">
    <text evidence="2">The sequence shown here is derived from an EMBL/GenBank/DDBJ whole genome shotgun (WGS) entry which is preliminary data.</text>
</comment>